<dbReference type="InterPro" id="IPR009100">
    <property type="entry name" value="AcylCoA_DH/oxidase_NM_dom_sf"/>
</dbReference>
<comment type="similarity">
    <text evidence="2">Belongs to the acyl-CoA dehydrogenase family.</text>
</comment>
<dbReference type="Proteomes" id="UP001596001">
    <property type="component" value="Unassembled WGS sequence"/>
</dbReference>
<feature type="domain" description="Acyl-CoA dehydrogenase/oxidase C-terminal" evidence="6">
    <location>
        <begin position="284"/>
        <end position="450"/>
    </location>
</feature>
<dbReference type="Gene3D" id="2.40.110.10">
    <property type="entry name" value="Butyryl-CoA Dehydrogenase, subunit A, domain 2"/>
    <property type="match status" value="1"/>
</dbReference>
<dbReference type="InterPro" id="IPR013786">
    <property type="entry name" value="AcylCoA_DH/ox_N"/>
</dbReference>
<dbReference type="RefSeq" id="WP_382430922.1">
    <property type="nucleotide sequence ID" value="NZ_JBHSHJ010000003.1"/>
</dbReference>
<name>A0ABV9QCU5_9BURK</name>
<dbReference type="PANTHER" id="PTHR42803:SF1">
    <property type="entry name" value="BROAD-SPECIFICITY LINEAR ACYL-COA DEHYDROGENASE FADE5"/>
    <property type="match status" value="1"/>
</dbReference>
<comment type="cofactor">
    <cofactor evidence="1">
        <name>FAD</name>
        <dbReference type="ChEBI" id="CHEBI:57692"/>
    </cofactor>
</comment>
<dbReference type="InterPro" id="IPR025878">
    <property type="entry name" value="Acyl-CoA_dh-like_C_dom"/>
</dbReference>
<evidence type="ECO:0000259" key="8">
    <source>
        <dbReference type="Pfam" id="PF02771"/>
    </source>
</evidence>
<evidence type="ECO:0000259" key="7">
    <source>
        <dbReference type="Pfam" id="PF02770"/>
    </source>
</evidence>
<evidence type="ECO:0000259" key="6">
    <source>
        <dbReference type="Pfam" id="PF00441"/>
    </source>
</evidence>
<dbReference type="InterPro" id="IPR036250">
    <property type="entry name" value="AcylCo_DH-like_C"/>
</dbReference>
<keyword evidence="5" id="KW-0560">Oxidoreductase</keyword>
<dbReference type="Pfam" id="PF00441">
    <property type="entry name" value="Acyl-CoA_dh_1"/>
    <property type="match status" value="1"/>
</dbReference>
<protein>
    <submittedName>
        <fullName evidence="10">Acyl-CoA dehydrogenase C-terminal domain-containing protein</fullName>
    </submittedName>
</protein>
<feature type="domain" description="Acetyl-CoA dehydrogenase-like C-terminal" evidence="9">
    <location>
        <begin position="467"/>
        <end position="591"/>
    </location>
</feature>
<keyword evidence="4" id="KW-0274">FAD</keyword>
<dbReference type="InterPro" id="IPR009075">
    <property type="entry name" value="AcylCo_DH/oxidase_C"/>
</dbReference>
<evidence type="ECO:0000256" key="3">
    <source>
        <dbReference type="ARBA" id="ARBA00022630"/>
    </source>
</evidence>
<dbReference type="InterPro" id="IPR037069">
    <property type="entry name" value="AcylCoA_DH/ox_N_sf"/>
</dbReference>
<comment type="caution">
    <text evidence="10">The sequence shown here is derived from an EMBL/GenBank/DDBJ whole genome shotgun (WGS) entry which is preliminary data.</text>
</comment>
<dbReference type="PANTHER" id="PTHR42803">
    <property type="entry name" value="ACYL-COA DEHYDROGENASE"/>
    <property type="match status" value="1"/>
</dbReference>
<evidence type="ECO:0000256" key="5">
    <source>
        <dbReference type="ARBA" id="ARBA00023002"/>
    </source>
</evidence>
<evidence type="ECO:0000256" key="1">
    <source>
        <dbReference type="ARBA" id="ARBA00001974"/>
    </source>
</evidence>
<feature type="domain" description="Acyl-CoA oxidase/dehydrogenase middle" evidence="7">
    <location>
        <begin position="162"/>
        <end position="233"/>
    </location>
</feature>
<evidence type="ECO:0000259" key="9">
    <source>
        <dbReference type="Pfam" id="PF12806"/>
    </source>
</evidence>
<dbReference type="InterPro" id="IPR006091">
    <property type="entry name" value="Acyl-CoA_Oxase/DH_mid-dom"/>
</dbReference>
<proteinExistence type="inferred from homology"/>
<evidence type="ECO:0000313" key="10">
    <source>
        <dbReference type="EMBL" id="MFC4788467.1"/>
    </source>
</evidence>
<evidence type="ECO:0000256" key="2">
    <source>
        <dbReference type="ARBA" id="ARBA00009347"/>
    </source>
</evidence>
<gene>
    <name evidence="10" type="ORF">ACFO6X_05645</name>
</gene>
<organism evidence="10 11">
    <name type="scientific">Giesbergeria sinuosa</name>
    <dbReference type="NCBI Taxonomy" id="80883"/>
    <lineage>
        <taxon>Bacteria</taxon>
        <taxon>Pseudomonadati</taxon>
        <taxon>Pseudomonadota</taxon>
        <taxon>Betaproteobacteria</taxon>
        <taxon>Burkholderiales</taxon>
        <taxon>Comamonadaceae</taxon>
        <taxon>Giesbergeria</taxon>
    </lineage>
</organism>
<evidence type="ECO:0000256" key="4">
    <source>
        <dbReference type="ARBA" id="ARBA00022827"/>
    </source>
</evidence>
<dbReference type="Gene3D" id="1.20.140.10">
    <property type="entry name" value="Butyryl-CoA Dehydrogenase, subunit A, domain 3"/>
    <property type="match status" value="1"/>
</dbReference>
<keyword evidence="11" id="KW-1185">Reference proteome</keyword>
<evidence type="ECO:0000313" key="11">
    <source>
        <dbReference type="Proteomes" id="UP001596001"/>
    </source>
</evidence>
<keyword evidence="3" id="KW-0285">Flavoprotein</keyword>
<reference evidence="11" key="1">
    <citation type="journal article" date="2019" name="Int. J. Syst. Evol. Microbiol.">
        <title>The Global Catalogue of Microorganisms (GCM) 10K type strain sequencing project: providing services to taxonomists for standard genome sequencing and annotation.</title>
        <authorList>
            <consortium name="The Broad Institute Genomics Platform"/>
            <consortium name="The Broad Institute Genome Sequencing Center for Infectious Disease"/>
            <person name="Wu L."/>
            <person name="Ma J."/>
        </authorList>
    </citation>
    <scope>NUCLEOTIDE SEQUENCE [LARGE SCALE GENOMIC DNA]</scope>
    <source>
        <strain evidence="11">CCUG 49452</strain>
    </source>
</reference>
<sequence>MSHYHAPVQEMRFVLDEIVDLPQICQLPGFEEATPDLVNAVLDEAAKFTGEVLAPLNRVGDTQGCQLTANGVSTPTGWKEAYAQFCEAGWNGMTSPTEFGGQGLPETLGLAVKEMACSANLAFSLGPLLTAGAVEALLTCASDELKSVYLEKMISGQWSGTMNLTEPQAGSDLALIRSRAEPQVDGTYRIFGQKIFITYGDHDMTDNIVHLVLARLPDAPAGVKGISMFLVPKFLVQADGSLGARNDAYCVSLEHKLGIHASPTCVMAYGDSGGATGYLLGQANRGLEYMFIMMNAARLGVGLQGISLGERAYQQALAYARDRKQGRDALTGEPLVSIDKHPDIRRMLMLMKSRVEACRALAYYTSGLLDRAHAGGHDPDTAKRCLYLAEFMIPIVKGGGTEMGIDVTSLGIQIHGGMGFIEETGAAQHWRDARITTIYEGTTGIQANDLLFRKLMRDQGATAKVVFGEIYATAKALGMSGKPELQAIGQRLGAGLKMWTDATEWLAANAQTGLSGVLTVAVPYLHLAVTVCGGWMMGKAALVAANYLDKGEGDLSFYRAKLASARFYADQVLPQAIAYAETVKASDTAMAGLSSDELF</sequence>
<dbReference type="Pfam" id="PF02771">
    <property type="entry name" value="Acyl-CoA_dh_N"/>
    <property type="match status" value="1"/>
</dbReference>
<dbReference type="Pfam" id="PF02770">
    <property type="entry name" value="Acyl-CoA_dh_M"/>
    <property type="match status" value="1"/>
</dbReference>
<dbReference type="InterPro" id="IPR046373">
    <property type="entry name" value="Acyl-CoA_Oxase/DH_mid-dom_sf"/>
</dbReference>
<dbReference type="Gene3D" id="1.10.540.10">
    <property type="entry name" value="Acyl-CoA dehydrogenase/oxidase, N-terminal domain"/>
    <property type="match status" value="1"/>
</dbReference>
<accession>A0ABV9QCU5</accession>
<dbReference type="InterPro" id="IPR052166">
    <property type="entry name" value="Diverse_Acyl-CoA_DH"/>
</dbReference>
<dbReference type="EMBL" id="JBHSHJ010000003">
    <property type="protein sequence ID" value="MFC4788467.1"/>
    <property type="molecule type" value="Genomic_DNA"/>
</dbReference>
<dbReference type="SUPFAM" id="SSF56645">
    <property type="entry name" value="Acyl-CoA dehydrogenase NM domain-like"/>
    <property type="match status" value="1"/>
</dbReference>
<dbReference type="Pfam" id="PF12806">
    <property type="entry name" value="Acyl-CoA_dh_C"/>
    <property type="match status" value="1"/>
</dbReference>
<feature type="domain" description="Acyl-CoA dehydrogenase/oxidase N-terminal" evidence="8">
    <location>
        <begin position="41"/>
        <end position="157"/>
    </location>
</feature>
<dbReference type="SUPFAM" id="SSF47203">
    <property type="entry name" value="Acyl-CoA dehydrogenase C-terminal domain-like"/>
    <property type="match status" value="1"/>
</dbReference>